<dbReference type="Pfam" id="PF06966">
    <property type="entry name" value="DUF1295"/>
    <property type="match status" value="1"/>
</dbReference>
<feature type="transmembrane region" description="Helical" evidence="1">
    <location>
        <begin position="29"/>
        <end position="48"/>
    </location>
</feature>
<dbReference type="Proteomes" id="UP000054921">
    <property type="component" value="Unassembled WGS sequence"/>
</dbReference>
<feature type="transmembrane region" description="Helical" evidence="1">
    <location>
        <begin position="97"/>
        <end position="124"/>
    </location>
</feature>
<dbReference type="AlphaFoldDB" id="A0A0W0SAP0"/>
<evidence type="ECO:0000313" key="4">
    <source>
        <dbReference type="Proteomes" id="UP000054921"/>
    </source>
</evidence>
<evidence type="ECO:0000313" key="2">
    <source>
        <dbReference type="EMBL" id="KTC80203.1"/>
    </source>
</evidence>
<dbReference type="EMBL" id="LNXW01000013">
    <property type="protein sequence ID" value="KTC80203.1"/>
    <property type="molecule type" value="Genomic_DNA"/>
</dbReference>
<proteinExistence type="predicted"/>
<gene>
    <name evidence="2" type="ORF">Lche_2223</name>
    <name evidence="3" type="ORF">NCTC11976_02854</name>
</gene>
<reference evidence="2 4" key="1">
    <citation type="submission" date="2015-11" db="EMBL/GenBank/DDBJ databases">
        <title>Genomic analysis of 38 Legionella species identifies large and diverse effector repertoires.</title>
        <authorList>
            <person name="Burstein D."/>
            <person name="Amaro F."/>
            <person name="Zusman T."/>
            <person name="Lifshitz Z."/>
            <person name="Cohen O."/>
            <person name="Gilbert J.A."/>
            <person name="Pupko T."/>
            <person name="Shuman H.A."/>
            <person name="Segal G."/>
        </authorList>
    </citation>
    <scope>NUCLEOTIDE SEQUENCE [LARGE SCALE GENOMIC DNA]</scope>
    <source>
        <strain evidence="2 4">ORW</strain>
    </source>
</reference>
<dbReference type="EMBL" id="LR134173">
    <property type="protein sequence ID" value="VEB38669.1"/>
    <property type="molecule type" value="Genomic_DNA"/>
</dbReference>
<keyword evidence="1" id="KW-1133">Transmembrane helix</keyword>
<dbReference type="STRING" id="28084.Lche_2223"/>
<feature type="transmembrane region" description="Helical" evidence="1">
    <location>
        <begin position="54"/>
        <end position="76"/>
    </location>
</feature>
<dbReference type="GO" id="GO:0016020">
    <property type="term" value="C:membrane"/>
    <property type="evidence" value="ECO:0007669"/>
    <property type="project" value="TreeGrafter"/>
</dbReference>
<reference evidence="3 5" key="2">
    <citation type="submission" date="2018-12" db="EMBL/GenBank/DDBJ databases">
        <authorList>
            <consortium name="Pathogen Informatics"/>
        </authorList>
    </citation>
    <scope>NUCLEOTIDE SEQUENCE [LARGE SCALE GENOMIC DNA]</scope>
    <source>
        <strain evidence="3 5">NCTC11976</strain>
    </source>
</reference>
<dbReference type="OrthoDB" id="9779233at2"/>
<name>A0A0W0SAP0_9GAMM</name>
<dbReference type="PANTHER" id="PTHR32251:SF17">
    <property type="entry name" value="STEROID 5-ALPHA REDUCTASE C-TERMINAL DOMAIN-CONTAINING PROTEIN"/>
    <property type="match status" value="1"/>
</dbReference>
<evidence type="ECO:0000256" key="1">
    <source>
        <dbReference type="SAM" id="Phobius"/>
    </source>
</evidence>
<feature type="transmembrane region" description="Helical" evidence="1">
    <location>
        <begin position="130"/>
        <end position="153"/>
    </location>
</feature>
<keyword evidence="1" id="KW-0472">Membrane</keyword>
<sequence length="257" mass="29865">MYSISIVVIYLFLQMSFMWGLYRILKNPSVVDVSWSLGLMVSGLIYLGLTPLSFRTLIIGSLLILWALRLAFYLWYTRIRKGHVDKRYIELSTNWKISPSLGFFLNFQLQGLLILIISSVFLLISKSGLTHITMIDILAFCIITVGIMGETIADLQLQRFKIRHKGEVCNKGLWNYSRHPNYFFDWLSWMGFALFAIQSNNGYLGLLSPLMLYVIFTRMTGPMTERGSIKSRGQKYIYYQKQTSMFFPWFKKKSGSE</sequence>
<keyword evidence="1" id="KW-0812">Transmembrane</keyword>
<feature type="transmembrane region" description="Helical" evidence="1">
    <location>
        <begin position="6"/>
        <end position="22"/>
    </location>
</feature>
<dbReference type="Gene3D" id="1.20.120.1630">
    <property type="match status" value="1"/>
</dbReference>
<evidence type="ECO:0000313" key="5">
    <source>
        <dbReference type="Proteomes" id="UP000277577"/>
    </source>
</evidence>
<evidence type="ECO:0000313" key="3">
    <source>
        <dbReference type="EMBL" id="VEB38669.1"/>
    </source>
</evidence>
<keyword evidence="5" id="KW-1185">Reference proteome</keyword>
<dbReference type="Proteomes" id="UP000277577">
    <property type="component" value="Chromosome"/>
</dbReference>
<accession>A0A0W0SAP0</accession>
<dbReference type="PANTHER" id="PTHR32251">
    <property type="entry name" value="3-OXO-5-ALPHA-STEROID 4-DEHYDROGENASE"/>
    <property type="match status" value="1"/>
</dbReference>
<protein>
    <submittedName>
        <fullName evidence="2">3-oxo-5-alpha-steroid 4-dehydrogenase</fullName>
    </submittedName>
    <submittedName>
        <fullName evidence="3">Predicted membrane protein</fullName>
    </submittedName>
</protein>
<dbReference type="PROSITE" id="PS50244">
    <property type="entry name" value="S5A_REDUCTASE"/>
    <property type="match status" value="1"/>
</dbReference>
<dbReference type="PATRIC" id="fig|28084.5.peg.2410"/>
<dbReference type="InterPro" id="IPR010721">
    <property type="entry name" value="UstE-like"/>
</dbReference>
<feature type="transmembrane region" description="Helical" evidence="1">
    <location>
        <begin position="203"/>
        <end position="221"/>
    </location>
</feature>
<organism evidence="2 4">
    <name type="scientific">Legionella cherrii</name>
    <dbReference type="NCBI Taxonomy" id="28084"/>
    <lineage>
        <taxon>Bacteria</taxon>
        <taxon>Pseudomonadati</taxon>
        <taxon>Pseudomonadota</taxon>
        <taxon>Gammaproteobacteria</taxon>
        <taxon>Legionellales</taxon>
        <taxon>Legionellaceae</taxon>
        <taxon>Legionella</taxon>
    </lineage>
</organism>
<dbReference type="RefSeq" id="WP_028380036.1">
    <property type="nucleotide sequence ID" value="NZ_CAAAIT010000001.1"/>
</dbReference>